<reference evidence="2 3" key="1">
    <citation type="submission" date="2018-03" db="EMBL/GenBank/DDBJ databases">
        <title>Whole genome sequencing of Histamine producing bacteria.</title>
        <authorList>
            <person name="Butler K."/>
        </authorList>
    </citation>
    <scope>NUCLEOTIDE SEQUENCE [LARGE SCALE GENOMIC DNA]</scope>
    <source>
        <strain evidence="2 3">Res.4.1</strain>
    </source>
</reference>
<keyword evidence="1" id="KW-0812">Transmembrane</keyword>
<dbReference type="RefSeq" id="WP_107185943.1">
    <property type="nucleotide sequence ID" value="NZ_CP131574.1"/>
</dbReference>
<keyword evidence="1" id="KW-1133">Transmembrane helix</keyword>
<protein>
    <submittedName>
        <fullName evidence="2">Uncharacterized protein</fullName>
    </submittedName>
</protein>
<evidence type="ECO:0000256" key="1">
    <source>
        <dbReference type="SAM" id="Phobius"/>
    </source>
</evidence>
<organism evidence="2 3">
    <name type="scientific">Photobacterium leiognathi subsp. mandapamensis</name>
    <name type="common">Photobacterium mandapamensis</name>
    <dbReference type="NCBI Taxonomy" id="48408"/>
    <lineage>
        <taxon>Bacteria</taxon>
        <taxon>Pseudomonadati</taxon>
        <taxon>Pseudomonadota</taxon>
        <taxon>Gammaproteobacteria</taxon>
        <taxon>Vibrionales</taxon>
        <taxon>Vibrionaceae</taxon>
        <taxon>Photobacterium</taxon>
    </lineage>
</organism>
<dbReference type="Proteomes" id="UP000240530">
    <property type="component" value="Unassembled WGS sequence"/>
</dbReference>
<comment type="caution">
    <text evidence="2">The sequence shown here is derived from an EMBL/GenBank/DDBJ whole genome shotgun (WGS) entry which is preliminary data.</text>
</comment>
<dbReference type="Pfam" id="PF19659">
    <property type="entry name" value="DUF6162"/>
    <property type="match status" value="1"/>
</dbReference>
<gene>
    <name evidence="2" type="ORF">C0W93_18190</name>
</gene>
<accession>A0A2T3KR02</accession>
<name>A0A2T3KR02_PHOLD</name>
<dbReference type="AlphaFoldDB" id="A0A2T3KR02"/>
<sequence length="198" mass="22292">MIRQSVRSDNGDREGKWVGLCIGLILLIAFVLLPYHQAKEPEAALLSHQVAITDLSPDELAMVAELRLAHEEIRNLFQDTVLESGTGSWPELNELEEFWIAPFVKDKSWQRKGRHQWTLVADGTYQGLRQSDSGSMSIVLNSHTKAPDIWLAMDDQAKPFETKQKVDEQQLISNGWTQIVFQPVAENTSSSANSTHSH</sequence>
<evidence type="ECO:0000313" key="2">
    <source>
        <dbReference type="EMBL" id="PSV08684.1"/>
    </source>
</evidence>
<dbReference type="EMBL" id="PYNS01000027">
    <property type="protein sequence ID" value="PSV08684.1"/>
    <property type="molecule type" value="Genomic_DNA"/>
</dbReference>
<evidence type="ECO:0000313" key="3">
    <source>
        <dbReference type="Proteomes" id="UP000240530"/>
    </source>
</evidence>
<dbReference type="InterPro" id="IPR046160">
    <property type="entry name" value="DUF6162"/>
</dbReference>
<keyword evidence="1" id="KW-0472">Membrane</keyword>
<proteinExistence type="predicted"/>
<feature type="transmembrane region" description="Helical" evidence="1">
    <location>
        <begin position="17"/>
        <end position="35"/>
    </location>
</feature>